<keyword evidence="4" id="KW-1185">Reference proteome</keyword>
<dbReference type="PANTHER" id="PTHR46411:SF2">
    <property type="entry name" value="AAA+ ATPASE DOMAIN-CONTAINING PROTEIN"/>
    <property type="match status" value="1"/>
</dbReference>
<dbReference type="SUPFAM" id="SSF52540">
    <property type="entry name" value="P-loop containing nucleoside triphosphate hydrolases"/>
    <property type="match status" value="1"/>
</dbReference>
<evidence type="ECO:0000313" key="4">
    <source>
        <dbReference type="Proteomes" id="UP000249363"/>
    </source>
</evidence>
<sequence>MEPKVESPRSETSEEGKVLHENSWFQIWGNFRHKSDDYRVFKILDQDLQDCITQTTSTYIAHSGERPRSDTKLSIESPFKLLVYNYDDLESAAVSASTASNVAEGLTSLLNELSKLQNPASWKIPDDIENARNFHMEFDSLWAIFKPGSLVVSSCDPDKNPQIFKVHQASYKVTLPNDYHFLGIGGVKKRVLVIHAWAWDWNGTEVFRNMFEIQIETYPGQKSPTELSCYPATLYTGSGNKRGISAVYENVIYKDRKENFVKYTFQQKPPAKTLLQYSGEFRGIPAFLEEKLLLFMRGVDREGYKPIPYAKVDEDIVLDTGNYLRKALPTLSLGDIRVAEESIPCHCQLCLSPEAKSWVKFIEKGNAPSSVENELLLTPRIMGLALNRKEWGQFWLNNIKVINKSEGVGRENMIKDLILPAGMNEDEERHIYAVVNNHSRAMARPRNKRLTDVIGRKGESLILLFHGRPLFKVGTSDIGSNAPVAERTLKTIFELAEAWNAVLLIDGADVLLDARGKENESLMSKNALVSVLLREVEYFKGVLIMTTNRVVAFDPAILSRIHHAVNFGEPDSNQEERIWNMWLDRLHHQGLCDDYADLKNWVDDTMSDTRRPHLLSGREIRNIFMVAQILADKEDGDVKITRSQVNSAYKYKTIFRHDTEKMRTEAKALLADRKR</sequence>
<comment type="caution">
    <text evidence="3">The sequence shown here is derived from an EMBL/GenBank/DDBJ whole genome shotgun (WGS) entry which is preliminary data.</text>
</comment>
<dbReference type="Proteomes" id="UP000249363">
    <property type="component" value="Unassembled WGS sequence"/>
</dbReference>
<dbReference type="STRING" id="1196081.A0A364KUV2"/>
<dbReference type="GeneID" id="63792499"/>
<dbReference type="EMBL" id="MIKG01000005">
    <property type="protein sequence ID" value="RAO67271.1"/>
    <property type="molecule type" value="Genomic_DNA"/>
</dbReference>
<evidence type="ECO:0000259" key="2">
    <source>
        <dbReference type="Pfam" id="PF22942"/>
    </source>
</evidence>
<feature type="domain" description="ATPase AAA-type core" evidence="1">
    <location>
        <begin position="467"/>
        <end position="568"/>
    </location>
</feature>
<organism evidence="3 4">
    <name type="scientific">Talaromyces amestolkiae</name>
    <dbReference type="NCBI Taxonomy" id="1196081"/>
    <lineage>
        <taxon>Eukaryota</taxon>
        <taxon>Fungi</taxon>
        <taxon>Dikarya</taxon>
        <taxon>Ascomycota</taxon>
        <taxon>Pezizomycotina</taxon>
        <taxon>Eurotiomycetes</taxon>
        <taxon>Eurotiomycetidae</taxon>
        <taxon>Eurotiales</taxon>
        <taxon>Trichocomaceae</taxon>
        <taxon>Talaromyces</taxon>
        <taxon>Talaromyces sect. Talaromyces</taxon>
    </lineage>
</organism>
<dbReference type="Pfam" id="PF00004">
    <property type="entry name" value="AAA"/>
    <property type="match status" value="1"/>
</dbReference>
<accession>A0A364KUV2</accession>
<evidence type="ECO:0000259" key="1">
    <source>
        <dbReference type="Pfam" id="PF00004"/>
    </source>
</evidence>
<dbReference type="OrthoDB" id="10042665at2759"/>
<dbReference type="InterPro" id="IPR054289">
    <property type="entry name" value="DUF7025"/>
</dbReference>
<dbReference type="PANTHER" id="PTHR46411">
    <property type="entry name" value="FAMILY ATPASE, PUTATIVE-RELATED"/>
    <property type="match status" value="1"/>
</dbReference>
<dbReference type="Gene3D" id="3.40.50.300">
    <property type="entry name" value="P-loop containing nucleotide triphosphate hydrolases"/>
    <property type="match status" value="1"/>
</dbReference>
<dbReference type="InterPro" id="IPR003959">
    <property type="entry name" value="ATPase_AAA_core"/>
</dbReference>
<feature type="domain" description="DUF7025" evidence="2">
    <location>
        <begin position="132"/>
        <end position="235"/>
    </location>
</feature>
<name>A0A364KUV2_TALAM</name>
<dbReference type="RefSeq" id="XP_040731787.1">
    <property type="nucleotide sequence ID" value="XM_040875522.1"/>
</dbReference>
<reference evidence="3 4" key="1">
    <citation type="journal article" date="2017" name="Biotechnol. Biofuels">
        <title>Differential beta-glucosidase expression as a function of carbon source availability in Talaromyces amestolkiae: a genomic and proteomic approach.</title>
        <authorList>
            <person name="de Eugenio L.I."/>
            <person name="Mendez-Liter J.A."/>
            <person name="Nieto-Dominguez M."/>
            <person name="Alonso L."/>
            <person name="Gil-Munoz J."/>
            <person name="Barriuso J."/>
            <person name="Prieto A."/>
            <person name="Martinez M.J."/>
        </authorList>
    </citation>
    <scope>NUCLEOTIDE SEQUENCE [LARGE SCALE GENOMIC DNA]</scope>
    <source>
        <strain evidence="3 4">CIB</strain>
    </source>
</reference>
<gene>
    <name evidence="3" type="ORF">BHQ10_003283</name>
</gene>
<proteinExistence type="predicted"/>
<dbReference type="GO" id="GO:0005524">
    <property type="term" value="F:ATP binding"/>
    <property type="evidence" value="ECO:0007669"/>
    <property type="project" value="InterPro"/>
</dbReference>
<dbReference type="AlphaFoldDB" id="A0A364KUV2"/>
<protein>
    <submittedName>
        <fullName evidence="3">Uncharacterized protein</fullName>
    </submittedName>
</protein>
<evidence type="ECO:0000313" key="3">
    <source>
        <dbReference type="EMBL" id="RAO67271.1"/>
    </source>
</evidence>
<dbReference type="InterPro" id="IPR027417">
    <property type="entry name" value="P-loop_NTPase"/>
</dbReference>
<dbReference type="GO" id="GO:0016887">
    <property type="term" value="F:ATP hydrolysis activity"/>
    <property type="evidence" value="ECO:0007669"/>
    <property type="project" value="InterPro"/>
</dbReference>
<dbReference type="Pfam" id="PF22942">
    <property type="entry name" value="DUF7025"/>
    <property type="match status" value="1"/>
</dbReference>